<dbReference type="EMBL" id="CP039350">
    <property type="protein sequence ID" value="QCD96375.1"/>
    <property type="molecule type" value="Genomic_DNA"/>
</dbReference>
<protein>
    <submittedName>
        <fullName evidence="2">Uncharacterized protein</fullName>
    </submittedName>
</protein>
<feature type="region of interest" description="Disordered" evidence="1">
    <location>
        <begin position="1"/>
        <end position="43"/>
    </location>
</feature>
<dbReference type="PANTHER" id="PTHR33144">
    <property type="entry name" value="OS10G0409366 PROTEIN-RELATED"/>
    <property type="match status" value="1"/>
</dbReference>
<evidence type="ECO:0000313" key="2">
    <source>
        <dbReference type="EMBL" id="QCD96375.1"/>
    </source>
</evidence>
<feature type="compositionally biased region" description="Low complexity" evidence="1">
    <location>
        <begin position="242"/>
        <end position="253"/>
    </location>
</feature>
<proteinExistence type="predicted"/>
<reference evidence="2 3" key="1">
    <citation type="submission" date="2019-04" db="EMBL/GenBank/DDBJ databases">
        <title>An improved genome assembly and genetic linkage map for asparagus bean, Vigna unguiculata ssp. sesquipedialis.</title>
        <authorList>
            <person name="Xia Q."/>
            <person name="Zhang R."/>
            <person name="Dong Y."/>
        </authorList>
    </citation>
    <scope>NUCLEOTIDE SEQUENCE [LARGE SCALE GENOMIC DNA]</scope>
    <source>
        <tissue evidence="2">Leaf</tissue>
    </source>
</reference>
<feature type="region of interest" description="Disordered" evidence="1">
    <location>
        <begin position="232"/>
        <end position="267"/>
    </location>
</feature>
<evidence type="ECO:0000313" key="3">
    <source>
        <dbReference type="Proteomes" id="UP000501690"/>
    </source>
</evidence>
<feature type="compositionally biased region" description="Low complexity" evidence="1">
    <location>
        <begin position="7"/>
        <end position="23"/>
    </location>
</feature>
<keyword evidence="3" id="KW-1185">Reference proteome</keyword>
<dbReference type="AlphaFoldDB" id="A0A4D6M5A3"/>
<dbReference type="Proteomes" id="UP000501690">
    <property type="component" value="Linkage Group LG6"/>
</dbReference>
<dbReference type="PANTHER" id="PTHR33144:SF45">
    <property type="entry name" value="TRANSPOSASE TNP1_EN_SPM-LIKE DOMAIN-CONTAINING PROTEIN"/>
    <property type="match status" value="1"/>
</dbReference>
<feature type="compositionally biased region" description="Polar residues" evidence="1">
    <location>
        <begin position="254"/>
        <end position="263"/>
    </location>
</feature>
<sequence>MGETSLQMGQQTTEQTGEQASEQNGQQTSVPISESAIERVQPKTGRNSTRYWFVDAIDEHGHAQSLKVKVKDVHNLPVGLRVVVNYDDRYQPIGEASGLLAAVCEHVASNSVLFLISFESWSAVSDTYKDNAWERTLKSRFIFKVNKELAKRDVIFRIGKLWREYRCKLWNEFYDPLMSKNDLIKNVPDCVNMDQTCAENHVTDHTRNARWSSQYEHSRNVQRLQNLSATTEEDNLPGPICTGNNQHTHTGNTRQPELNSRLSPSEKLSVARRHTCRRATELPLSPDDSHIAARRYDSIRANDNFGLGVLLPYLSTTTDRTCAENHVTDHTRNARWSSQYEHSRNVQRLQNLSATTEEDNLPGPICTGNNQHTHTGNTRQPELNSRVPRVHPPSRAQLEGCHFELKSRNSTGLTPIPSLTQGIRSELHSMNTNNPPLYASLLTVPQLSPSEKLSVARRHTCRRATELPLSPDDSHIAARRYDSIRANDNFGLGSGFLSHVLTHRFT</sequence>
<gene>
    <name evidence="2" type="ORF">DEO72_LG6g1077</name>
</gene>
<organism evidence="2 3">
    <name type="scientific">Vigna unguiculata</name>
    <name type="common">Cowpea</name>
    <dbReference type="NCBI Taxonomy" id="3917"/>
    <lineage>
        <taxon>Eukaryota</taxon>
        <taxon>Viridiplantae</taxon>
        <taxon>Streptophyta</taxon>
        <taxon>Embryophyta</taxon>
        <taxon>Tracheophyta</taxon>
        <taxon>Spermatophyta</taxon>
        <taxon>Magnoliopsida</taxon>
        <taxon>eudicotyledons</taxon>
        <taxon>Gunneridae</taxon>
        <taxon>Pentapetalae</taxon>
        <taxon>rosids</taxon>
        <taxon>fabids</taxon>
        <taxon>Fabales</taxon>
        <taxon>Fabaceae</taxon>
        <taxon>Papilionoideae</taxon>
        <taxon>50 kb inversion clade</taxon>
        <taxon>NPAAA clade</taxon>
        <taxon>indigoferoid/millettioid clade</taxon>
        <taxon>Phaseoleae</taxon>
        <taxon>Vigna</taxon>
    </lineage>
</organism>
<accession>A0A4D6M5A3</accession>
<name>A0A4D6M5A3_VIGUN</name>
<evidence type="ECO:0000256" key="1">
    <source>
        <dbReference type="SAM" id="MobiDB-lite"/>
    </source>
</evidence>